<dbReference type="Gene3D" id="3.30.559.10">
    <property type="entry name" value="Chloramphenicol acetyltransferase-like domain"/>
    <property type="match status" value="1"/>
</dbReference>
<dbReference type="Gene3D" id="1.10.1200.10">
    <property type="entry name" value="ACP-like"/>
    <property type="match status" value="2"/>
</dbReference>
<evidence type="ECO:0000259" key="7">
    <source>
        <dbReference type="PROSITE" id="PS50075"/>
    </source>
</evidence>
<dbReference type="NCBIfam" id="TIGR01733">
    <property type="entry name" value="AA-adenyl-dom"/>
    <property type="match status" value="2"/>
</dbReference>
<dbReference type="FunFam" id="3.30.559.30:FF:000003">
    <property type="entry name" value="Nonribosomal peptide synthase SidD"/>
    <property type="match status" value="1"/>
</dbReference>
<dbReference type="PROSITE" id="PS50075">
    <property type="entry name" value="CARRIER"/>
    <property type="match status" value="2"/>
</dbReference>
<dbReference type="PROSITE" id="PS00455">
    <property type="entry name" value="AMP_BINDING"/>
    <property type="match status" value="1"/>
</dbReference>
<protein>
    <submittedName>
        <fullName evidence="8">Nrps</fullName>
    </submittedName>
</protein>
<dbReference type="NCBIfam" id="TIGR01746">
    <property type="entry name" value="Thioester-redct"/>
    <property type="match status" value="1"/>
</dbReference>
<organism evidence="8 9">
    <name type="scientific">Epichloe festucae (strain Fl1)</name>
    <dbReference type="NCBI Taxonomy" id="877507"/>
    <lineage>
        <taxon>Eukaryota</taxon>
        <taxon>Fungi</taxon>
        <taxon>Dikarya</taxon>
        <taxon>Ascomycota</taxon>
        <taxon>Pezizomycotina</taxon>
        <taxon>Sordariomycetes</taxon>
        <taxon>Hypocreomycetidae</taxon>
        <taxon>Hypocreales</taxon>
        <taxon>Clavicipitaceae</taxon>
        <taxon>Epichloe</taxon>
    </lineage>
</organism>
<dbReference type="Pfam" id="PF00668">
    <property type="entry name" value="Condensation"/>
    <property type="match status" value="1"/>
</dbReference>
<feature type="region of interest" description="Disordered" evidence="6">
    <location>
        <begin position="2311"/>
        <end position="2332"/>
    </location>
</feature>
<reference evidence="8 9" key="1">
    <citation type="journal article" date="2018" name="PLoS Genet.">
        <title>Repeat elements organise 3D genome structure and mediate transcription in the filamentous fungus Epichloe festucae.</title>
        <authorList>
            <person name="Winter D.J."/>
            <person name="Ganley A.R.D."/>
            <person name="Young C.A."/>
            <person name="Liachko I."/>
            <person name="Schardl C.L."/>
            <person name="Dupont P.Y."/>
            <person name="Berry D."/>
            <person name="Ram A."/>
            <person name="Scott B."/>
            <person name="Cox M.P."/>
        </authorList>
    </citation>
    <scope>NUCLEOTIDE SEQUENCE [LARGE SCALE GENOMIC DNA]</scope>
    <source>
        <strain evidence="8 9">Fl1</strain>
    </source>
</reference>
<dbReference type="Gene3D" id="3.30.300.30">
    <property type="match status" value="3"/>
</dbReference>
<comment type="similarity">
    <text evidence="5">Belongs to the NRP synthetase family.</text>
</comment>
<dbReference type="GO" id="GO:0031177">
    <property type="term" value="F:phosphopantetheine binding"/>
    <property type="evidence" value="ECO:0007669"/>
    <property type="project" value="InterPro"/>
</dbReference>
<dbReference type="InterPro" id="IPR001242">
    <property type="entry name" value="Condensation_dom"/>
</dbReference>
<evidence type="ECO:0000313" key="8">
    <source>
        <dbReference type="EMBL" id="QPG94354.1"/>
    </source>
</evidence>
<feature type="domain" description="Carrier" evidence="7">
    <location>
        <begin position="835"/>
        <end position="911"/>
    </location>
</feature>
<dbReference type="InterPro" id="IPR010080">
    <property type="entry name" value="Thioester_reductase-like_dom"/>
</dbReference>
<dbReference type="InterPro" id="IPR000873">
    <property type="entry name" value="AMP-dep_synth/lig_dom"/>
</dbReference>
<sequence length="2834" mass="311255">MTCQTILASDVVGPVKTANHSGQYATAASNSETWGSSSEVVSDDCPIESNRGSLATPWAPPMDAEPFDEVDEYTTYPSLPASVICPVADTKTRYELSWQPSGHHPQEEGDDCAVVTLVYAAWALMASRMTSSERVVFDTIDGRPDRPAARPLRVLCASSQTVGEYLQALRAHTSSEESYMASPDCKSKRHPTSSTLIATRTSGDAKSSNGTIGNGLPSLAGYPLVLDLQLRGSRLQATAMSDSRCTEPWIVFRLLIRLEYCMKGLHEADSRTRLADIDLMSPDDVEQIWKWNGTLPAAVERCMHDMFEDQVYSQPLALAVDAWDGRLTYKELDELSEKLAGHLIDADVGPEVIVPLCFEKSMWMPIAMLGVLKAGGSFTLLEPSFPEQRLRTIVEKVNASVMISSPSNMSLSSRLLKRVVELDSCSVKSFSAHPSRPRNSQPSSTAMFAVFTSGSTGVPKGAILTHTNYSSALAYQLQPLGFTKDSRVFDFASYAFDVSVHNVFATLTSGACLCIPSDEDRHNDISKVMVDMRVTISHLTPSVTRLIDPDSQPFLKTMVFTGEPLSVDDATRWWGKVDVVNEYGPAECTINTVNSRPISPEAATNIGLPVGVAAWITDPENHQVLVPIGCVGELLVEGPLVGRGYIGDPIKTAASFIQDPKWLLRGVSGHPGRKGRLYKTGDLVRYCADGSLSYLGRKDAQVKIRGQRVHLGDVEHWTQVCMPEAQRVFADVIEPQAISPVPTLAVFVQSPEMGENTATNERPVQIRALRADVQAKLSQHLPSYMVPTVSFWMETLPMTPTGKMDRRMLRRIGSSFSAEQLAQARADRRDGPKRQPTCEMEERMRNIWARVLGMLPQDIHLESNFFHLGGDSIASMRVVAYARRLGIQVMVADVFQHPSLHDLAKNCSQTLARAPEDIPAFSLLGPHFNHALFVQDMSTRYALDPMTIQDAYPCTRLQEGLMFLTSKRPGDYIEQNVLELARDLSLEGLRNAWEQAVKAMPILRTRIAQHNHVGLVQLVLDDTADWDEAKGLEKYLAADRKRSMGLGEPLSRFALVRDEEGTCKWLVWTIHHAIYDGWSIRLVTDAVAEAYGGRSIPQGPQFQAFIKYVQDQDERAAVNYWQRNLQGFDSAPFPPNVPSVDQPVADAAVAHSFATPSGAHGCITTSMLIRAAWALVVGRMANSNDVVFGSTLHGRNAAVNGLDEMVAPTIATIPVRVRFCSTQYVPSYLQAITQEAAEMMPYEQTGLQRIAALSSDAEKACKFQTHVVIQPEDCIPGRSLLGQWRSDSQDQWFSTYALTVEVWLRSDDIFASAMFDSRTIQSWVVTGMLQRLEWTMHQLHHATPSQTLGEINMSSAEDLEQIWQWNERVPEPVNRCIHDLLADQVQARPDSPAICAWDGELTYRKLDELSTRMSHSLLQLGAGFHKGLVPLCFDKSMWTAVAILGVLKAGVGFILLDPHLPEQRMRDIVDQVGSKVIVTCPTREILCSRLAEATVAISWDYFSGQLDWTQQELPSVSPSSTAYVVFTSGSTGTPKGVVVTHANAVSAQHHQLEPMGHTPESRLFDFASYSFDVSISNIVSMLACGGCLCVPSESDRTDDMEKSIVSLRVNALDLTPSTLQLLSPERLPAVRQLTLGGEPLREADVEKWCGKTRICNAYGPSECTPTATINSNAMEPQMATHIGKGAGVVTWIVDADDHDELLPLGCTGELLLEGPLVGRGYFNDSAKTAAAFIEDPKWLLRGSISHPGRQGRLYKTGDLVKYNRDGSLAFVGRKDTQVKVRGQRVEPGEIEAVLRSHESVDGAVVVFHRLTDQELWLAAFVTTREDDGKIPQSQSLAHDETQLKQKRIQAWEEEFEGETYLAIGATEAENIGRDFVGWSSMYDGSEINKVEMNEWLDDTIATMLNGGPAGHVLEIGSGSGMMLFNLANHSLQSYIGVDPAMRAVDFTTKAAKSVPDLADKVNVFKGTAEDIMNLDMPIHSELAVMNSVVQYFPSQDYLFNIIQHLASLGSIKTIFVGDIRSHALHKEFMARRALHIAGKDASREEFSGIMENLLKGEPELLVDPGFFTSLPHRIHGVTHVEILPKRMKATNELSSYRYAAVLHVNSHGEQAKDGRAQDIGADEWIDYVSNGLDRQAVSGLLGTASRVAISNIPYSKTIYEREIVNAVEASKNIPKLERESEWLAAALQASQEHSSLCAFDLAELAQLAGYRVECSWARQYSQRGGLDAVFYCGGSGTDSERRTLFRFPTDHEGRPCHVLSTNPLEQQRKSKLRGDLEQLLRSKLPSYMVPQAIKILDKMPVNHTGKIDRSMLSESLQQKAPPTARKRLPSTAPERAMQQIWSKVLSIESSQIGLDDGFIKLGGNSLSAMKVVSMAREEGIRLEVADMFHHSTTSIAHLLQTAAAGVSESGAALPGVTSDRLLSDLARYDCTIAMAQSEAANKRLSATSHGGIRDTRLTVVLTGANGFIGTQILRQLLDHGRFSRVIAIVRGTSASKARQRAIDAAKNAQWWSEFYSSELEVWRGDLALPRLGLGKENWNTLADGTVDVFIHNGASVHFMKSYSALQAANVESTAQVLRVAAENPSMRVVYVSSARCCDPELEREEDVAKALADRPNGYTTTKFIAEALVKRAAARGLGRRDQFAVVSPGLVVGTPTEGVANADDWLWRMTAACIRVGVVNGEESDNWIPIADAAATATTVIETSLGRSSGIVTQVKGGLTMGEFWETLRAIGYTLRGEDSSTCMAAIRQDVEKNRDTHPLGALSDMLQDLADTARSQWADSWRTGGLSSPARLKLALVKSAGFLSKVGVLPLPDGNDEPAQARENLRAFTRSGG</sequence>
<dbReference type="SUPFAM" id="SSF47336">
    <property type="entry name" value="ACP-like"/>
    <property type="match status" value="2"/>
</dbReference>
<evidence type="ECO:0000256" key="5">
    <source>
        <dbReference type="ARBA" id="ARBA00029454"/>
    </source>
</evidence>
<dbReference type="InterPro" id="IPR023213">
    <property type="entry name" value="CAT-like_dom_sf"/>
</dbReference>
<dbReference type="FunFam" id="3.30.300.30:FF:000015">
    <property type="entry name" value="Nonribosomal peptide synthase SidD"/>
    <property type="match status" value="1"/>
</dbReference>
<dbReference type="Proteomes" id="UP000594364">
    <property type="component" value="Chromosome 1"/>
</dbReference>
<evidence type="ECO:0000256" key="1">
    <source>
        <dbReference type="ARBA" id="ARBA00022450"/>
    </source>
</evidence>
<dbReference type="GO" id="GO:0016874">
    <property type="term" value="F:ligase activity"/>
    <property type="evidence" value="ECO:0007669"/>
    <property type="project" value="UniProtKB-KW"/>
</dbReference>
<dbReference type="GO" id="GO:0044550">
    <property type="term" value="P:secondary metabolite biosynthetic process"/>
    <property type="evidence" value="ECO:0007669"/>
    <property type="project" value="TreeGrafter"/>
</dbReference>
<dbReference type="FunFam" id="3.40.50.12780:FF:000014">
    <property type="entry name" value="Nonribosomal peptide synthetase 1"/>
    <property type="match status" value="2"/>
</dbReference>
<dbReference type="InterPro" id="IPR010071">
    <property type="entry name" value="AA_adenyl_dom"/>
</dbReference>
<dbReference type="InterPro" id="IPR042099">
    <property type="entry name" value="ANL_N_sf"/>
</dbReference>
<dbReference type="GO" id="GO:0005737">
    <property type="term" value="C:cytoplasm"/>
    <property type="evidence" value="ECO:0007669"/>
    <property type="project" value="TreeGrafter"/>
</dbReference>
<dbReference type="InterPro" id="IPR036736">
    <property type="entry name" value="ACP-like_sf"/>
</dbReference>
<accession>A0A7S9KL69</accession>
<evidence type="ECO:0000313" key="9">
    <source>
        <dbReference type="Proteomes" id="UP000594364"/>
    </source>
</evidence>
<dbReference type="SMART" id="SM01294">
    <property type="entry name" value="PKS_PP_betabranch"/>
    <property type="match status" value="1"/>
</dbReference>
<gene>
    <name evidence="8" type="ORF">C2857_005761</name>
</gene>
<dbReference type="GO" id="GO:0043041">
    <property type="term" value="P:amino acid activation for nonribosomal peptide biosynthetic process"/>
    <property type="evidence" value="ECO:0007669"/>
    <property type="project" value="TreeGrafter"/>
</dbReference>
<dbReference type="InterPro" id="IPR029063">
    <property type="entry name" value="SAM-dependent_MTases_sf"/>
</dbReference>
<dbReference type="SUPFAM" id="SSF53335">
    <property type="entry name" value="S-adenosyl-L-methionine-dependent methyltransferases"/>
    <property type="match status" value="1"/>
</dbReference>
<evidence type="ECO:0000256" key="3">
    <source>
        <dbReference type="ARBA" id="ARBA00022598"/>
    </source>
</evidence>
<dbReference type="PANTHER" id="PTHR45527:SF3">
    <property type="entry name" value="SIDEROPHORE SYNTHETASE (EUROFUNG)"/>
    <property type="match status" value="1"/>
</dbReference>
<dbReference type="Pfam" id="PF00501">
    <property type="entry name" value="AMP-binding"/>
    <property type="match status" value="2"/>
</dbReference>
<keyword evidence="4" id="KW-0808">Transferase</keyword>
<feature type="region of interest" description="Disordered" evidence="6">
    <location>
        <begin position="19"/>
        <end position="38"/>
    </location>
</feature>
<dbReference type="Pfam" id="PF00550">
    <property type="entry name" value="PP-binding"/>
    <property type="match status" value="2"/>
</dbReference>
<dbReference type="InterPro" id="IPR013120">
    <property type="entry name" value="FAR_NAD-bd"/>
</dbReference>
<dbReference type="InterPro" id="IPR020806">
    <property type="entry name" value="PKS_PP-bd"/>
</dbReference>
<evidence type="ECO:0000256" key="2">
    <source>
        <dbReference type="ARBA" id="ARBA00022553"/>
    </source>
</evidence>
<dbReference type="PROSITE" id="PS00012">
    <property type="entry name" value="PHOSPHOPANTETHEINE"/>
    <property type="match status" value="1"/>
</dbReference>
<dbReference type="FunFam" id="1.10.1200.10:FF:000005">
    <property type="entry name" value="Nonribosomal peptide synthetase 1"/>
    <property type="match status" value="2"/>
</dbReference>
<dbReference type="SUPFAM" id="SSF51735">
    <property type="entry name" value="NAD(P)-binding Rossmann-fold domains"/>
    <property type="match status" value="1"/>
</dbReference>
<dbReference type="Pfam" id="PF07993">
    <property type="entry name" value="NAD_binding_4"/>
    <property type="match status" value="1"/>
</dbReference>
<dbReference type="InterPro" id="IPR009081">
    <property type="entry name" value="PP-bd_ACP"/>
</dbReference>
<evidence type="ECO:0000256" key="4">
    <source>
        <dbReference type="ARBA" id="ARBA00022679"/>
    </source>
</evidence>
<dbReference type="CDD" id="cd19545">
    <property type="entry name" value="FUM14_C_NRPS-like"/>
    <property type="match status" value="1"/>
</dbReference>
<dbReference type="EMBL" id="CP031385">
    <property type="protein sequence ID" value="QPG94354.1"/>
    <property type="molecule type" value="Genomic_DNA"/>
</dbReference>
<dbReference type="Gene3D" id="3.40.50.12780">
    <property type="entry name" value="N-terminal domain of ligase-like"/>
    <property type="match status" value="2"/>
</dbReference>
<dbReference type="GO" id="GO:0016740">
    <property type="term" value="F:transferase activity"/>
    <property type="evidence" value="ECO:0007669"/>
    <property type="project" value="UniProtKB-KW"/>
</dbReference>
<dbReference type="Gene3D" id="3.40.50.150">
    <property type="entry name" value="Vaccinia Virus protein VP39"/>
    <property type="match status" value="1"/>
</dbReference>
<dbReference type="Gene3D" id="3.30.559.30">
    <property type="entry name" value="Nonribosomal peptide synthetase, condensation domain"/>
    <property type="match status" value="2"/>
</dbReference>
<dbReference type="InterPro" id="IPR006162">
    <property type="entry name" value="Ppantetheine_attach_site"/>
</dbReference>
<dbReference type="SUPFAM" id="SSF56801">
    <property type="entry name" value="Acetyl-CoA synthetase-like"/>
    <property type="match status" value="2"/>
</dbReference>
<dbReference type="SMART" id="SM00823">
    <property type="entry name" value="PKS_PP"/>
    <property type="match status" value="2"/>
</dbReference>
<feature type="domain" description="Carrier" evidence="7">
    <location>
        <begin position="2328"/>
        <end position="2406"/>
    </location>
</feature>
<dbReference type="CDD" id="cd02440">
    <property type="entry name" value="AdoMet_MTases"/>
    <property type="match status" value="1"/>
</dbReference>
<dbReference type="InterPro" id="IPR036291">
    <property type="entry name" value="NAD(P)-bd_dom_sf"/>
</dbReference>
<dbReference type="SUPFAM" id="SSF52777">
    <property type="entry name" value="CoA-dependent acyltransferases"/>
    <property type="match status" value="3"/>
</dbReference>
<keyword evidence="9" id="KW-1185">Reference proteome</keyword>
<keyword evidence="2" id="KW-0597">Phosphoprotein</keyword>
<keyword evidence="3" id="KW-0436">Ligase</keyword>
<dbReference type="CDD" id="cd05918">
    <property type="entry name" value="A_NRPS_SidN3_like"/>
    <property type="match status" value="2"/>
</dbReference>
<name>A0A7S9KL69_EPIFF</name>
<proteinExistence type="inferred from homology"/>
<dbReference type="InterPro" id="IPR020845">
    <property type="entry name" value="AMP-binding_CS"/>
</dbReference>
<dbReference type="OrthoDB" id="416786at2759"/>
<keyword evidence="1" id="KW-0596">Phosphopantetheine</keyword>
<evidence type="ECO:0000256" key="6">
    <source>
        <dbReference type="SAM" id="MobiDB-lite"/>
    </source>
</evidence>
<dbReference type="InterPro" id="IPR045851">
    <property type="entry name" value="AMP-bd_C_sf"/>
</dbReference>
<dbReference type="PANTHER" id="PTHR45527">
    <property type="entry name" value="NONRIBOSOMAL PEPTIDE SYNTHETASE"/>
    <property type="match status" value="1"/>
</dbReference>
<dbReference type="Gene3D" id="3.40.50.720">
    <property type="entry name" value="NAD(P)-binding Rossmann-like Domain"/>
    <property type="match status" value="1"/>
</dbReference>